<feature type="region of interest" description="Disordered" evidence="1">
    <location>
        <begin position="1"/>
        <end position="22"/>
    </location>
</feature>
<accession>A0A326U201</accession>
<dbReference type="EMBL" id="QKUF01000019">
    <property type="protein sequence ID" value="PZW25338.1"/>
    <property type="molecule type" value="Genomic_DNA"/>
</dbReference>
<dbReference type="AlphaFoldDB" id="A0A326U201"/>
<evidence type="ECO:0000313" key="2">
    <source>
        <dbReference type="EMBL" id="PZW25338.1"/>
    </source>
</evidence>
<proteinExistence type="predicted"/>
<name>A0A326U201_THEHA</name>
<reference evidence="2 3" key="1">
    <citation type="submission" date="2018-06" db="EMBL/GenBank/DDBJ databases">
        <title>Genomic Encyclopedia of Archaeal and Bacterial Type Strains, Phase II (KMG-II): from individual species to whole genera.</title>
        <authorList>
            <person name="Goeker M."/>
        </authorList>
    </citation>
    <scope>NUCLEOTIDE SEQUENCE [LARGE SCALE GENOMIC DNA]</scope>
    <source>
        <strain evidence="2 3">ATCC BAA-1881</strain>
    </source>
</reference>
<evidence type="ECO:0000313" key="3">
    <source>
        <dbReference type="Proteomes" id="UP000248806"/>
    </source>
</evidence>
<evidence type="ECO:0000256" key="1">
    <source>
        <dbReference type="SAM" id="MobiDB-lite"/>
    </source>
</evidence>
<feature type="compositionally biased region" description="Polar residues" evidence="1">
    <location>
        <begin position="9"/>
        <end position="19"/>
    </location>
</feature>
<keyword evidence="3" id="KW-1185">Reference proteome</keyword>
<sequence>MIAVEEQPTAGTQMRTHTQALLDPLPTMRTLLGRKGWLHPDHRNTMQRAIIPDPPEEATPRRISDTPGQMTMLDEIADL</sequence>
<gene>
    <name evidence="2" type="ORF">EI42_04390</name>
</gene>
<feature type="region of interest" description="Disordered" evidence="1">
    <location>
        <begin position="47"/>
        <end position="71"/>
    </location>
</feature>
<comment type="caution">
    <text evidence="2">The sequence shown here is derived from an EMBL/GenBank/DDBJ whole genome shotgun (WGS) entry which is preliminary data.</text>
</comment>
<dbReference type="Proteomes" id="UP000248806">
    <property type="component" value="Unassembled WGS sequence"/>
</dbReference>
<protein>
    <submittedName>
        <fullName evidence="2">Uncharacterized protein</fullName>
    </submittedName>
</protein>
<organism evidence="2 3">
    <name type="scientific">Thermosporothrix hazakensis</name>
    <dbReference type="NCBI Taxonomy" id="644383"/>
    <lineage>
        <taxon>Bacteria</taxon>
        <taxon>Bacillati</taxon>
        <taxon>Chloroflexota</taxon>
        <taxon>Ktedonobacteria</taxon>
        <taxon>Ktedonobacterales</taxon>
        <taxon>Thermosporotrichaceae</taxon>
        <taxon>Thermosporothrix</taxon>
    </lineage>
</organism>